<dbReference type="Gene3D" id="3.40.640.10">
    <property type="entry name" value="Type I PLP-dependent aspartate aminotransferase-like (Major domain)"/>
    <property type="match status" value="1"/>
</dbReference>
<feature type="non-terminal residue" evidence="1">
    <location>
        <position position="1"/>
    </location>
</feature>
<dbReference type="GO" id="GO:0030170">
    <property type="term" value="F:pyridoxal phosphate binding"/>
    <property type="evidence" value="ECO:0007669"/>
    <property type="project" value="TreeGrafter"/>
</dbReference>
<dbReference type="InterPro" id="IPR000653">
    <property type="entry name" value="DegT/StrS_aminotransferase"/>
</dbReference>
<dbReference type="AlphaFoldDB" id="A0A381VUJ8"/>
<gene>
    <name evidence="1" type="ORF">METZ01_LOCUS96796</name>
</gene>
<proteinExistence type="predicted"/>
<sequence>VSLNSATSAIFLSLLEKDITVSIPSIIPPVVANAISTSGNMVTFHDDVDWVGGSYVLHDFGDYKIIDSAQKLEKHQFEIEANDKDLMIFSHYPTKPVGSSDGGMIVSNDKEKIDQLRVLSRNGNSLEKNSWERSIIQWGYKFYMNSIQAYIANENFKKLDSKMEAMGKVRSIYNDAFSLNHTSYHLYRINVTDRDKFMSKMKEEEIQVGIHYRALHWVDCYNTFEYFELPKSDIESETTVSIPFHELLTEKEVERVIQKVKPYRC</sequence>
<dbReference type="EMBL" id="UINC01009821">
    <property type="protein sequence ID" value="SVA43942.1"/>
    <property type="molecule type" value="Genomic_DNA"/>
</dbReference>
<evidence type="ECO:0008006" key="2">
    <source>
        <dbReference type="Google" id="ProtNLM"/>
    </source>
</evidence>
<accession>A0A381VUJ8</accession>
<dbReference type="PANTHER" id="PTHR30244">
    <property type="entry name" value="TRANSAMINASE"/>
    <property type="match status" value="1"/>
</dbReference>
<reference evidence="1" key="1">
    <citation type="submission" date="2018-05" db="EMBL/GenBank/DDBJ databases">
        <authorList>
            <person name="Lanie J.A."/>
            <person name="Ng W.-L."/>
            <person name="Kazmierczak K.M."/>
            <person name="Andrzejewski T.M."/>
            <person name="Davidsen T.M."/>
            <person name="Wayne K.J."/>
            <person name="Tettelin H."/>
            <person name="Glass J.I."/>
            <person name="Rusch D."/>
            <person name="Podicherti R."/>
            <person name="Tsui H.-C.T."/>
            <person name="Winkler M.E."/>
        </authorList>
    </citation>
    <scope>NUCLEOTIDE SEQUENCE</scope>
</reference>
<dbReference type="SUPFAM" id="SSF53383">
    <property type="entry name" value="PLP-dependent transferases"/>
    <property type="match status" value="1"/>
</dbReference>
<name>A0A381VUJ8_9ZZZZ</name>
<dbReference type="GO" id="GO:0000271">
    <property type="term" value="P:polysaccharide biosynthetic process"/>
    <property type="evidence" value="ECO:0007669"/>
    <property type="project" value="TreeGrafter"/>
</dbReference>
<evidence type="ECO:0000313" key="1">
    <source>
        <dbReference type="EMBL" id="SVA43942.1"/>
    </source>
</evidence>
<organism evidence="1">
    <name type="scientific">marine metagenome</name>
    <dbReference type="NCBI Taxonomy" id="408172"/>
    <lineage>
        <taxon>unclassified sequences</taxon>
        <taxon>metagenomes</taxon>
        <taxon>ecological metagenomes</taxon>
    </lineage>
</organism>
<protein>
    <recommendedName>
        <fullName evidence="2">DegT/DnrJ/EryC1/StrS aminotransferase family protein</fullName>
    </recommendedName>
</protein>
<dbReference type="Pfam" id="PF01041">
    <property type="entry name" value="DegT_DnrJ_EryC1"/>
    <property type="match status" value="1"/>
</dbReference>
<dbReference type="InterPro" id="IPR015421">
    <property type="entry name" value="PyrdxlP-dep_Trfase_major"/>
</dbReference>
<dbReference type="GO" id="GO:0008483">
    <property type="term" value="F:transaminase activity"/>
    <property type="evidence" value="ECO:0007669"/>
    <property type="project" value="TreeGrafter"/>
</dbReference>
<dbReference type="InterPro" id="IPR015424">
    <property type="entry name" value="PyrdxlP-dep_Trfase"/>
</dbReference>
<dbReference type="PANTHER" id="PTHR30244:SF34">
    <property type="entry name" value="DTDP-4-AMINO-4,6-DIDEOXYGALACTOSE TRANSAMINASE"/>
    <property type="match status" value="1"/>
</dbReference>